<organism evidence="5 6">
    <name type="scientific">Acidaminococcus fermentans</name>
    <dbReference type="NCBI Taxonomy" id="905"/>
    <lineage>
        <taxon>Bacteria</taxon>
        <taxon>Bacillati</taxon>
        <taxon>Bacillota</taxon>
        <taxon>Negativicutes</taxon>
        <taxon>Acidaminococcales</taxon>
        <taxon>Acidaminococcaceae</taxon>
        <taxon>Acidaminococcus</taxon>
    </lineage>
</organism>
<dbReference type="InterPro" id="IPR032710">
    <property type="entry name" value="NTF2-like_dom_sf"/>
</dbReference>
<feature type="domain" description="HTH luxR-type" evidence="4">
    <location>
        <begin position="688"/>
        <end position="752"/>
    </location>
</feature>
<dbReference type="Pfam" id="PF00196">
    <property type="entry name" value="GerE"/>
    <property type="match status" value="1"/>
</dbReference>
<dbReference type="AlphaFoldDB" id="A0A6N7VI61"/>
<dbReference type="InterPro" id="IPR016032">
    <property type="entry name" value="Sig_transdc_resp-reg_C-effctor"/>
</dbReference>
<evidence type="ECO:0000259" key="4">
    <source>
        <dbReference type="PROSITE" id="PS50043"/>
    </source>
</evidence>
<dbReference type="Gene3D" id="1.10.10.10">
    <property type="entry name" value="Winged helix-like DNA-binding domain superfamily/Winged helix DNA-binding domain"/>
    <property type="match status" value="1"/>
</dbReference>
<protein>
    <recommendedName>
        <fullName evidence="4">HTH luxR-type domain-containing protein</fullName>
    </recommendedName>
</protein>
<dbReference type="EMBL" id="VULN01000002">
    <property type="protein sequence ID" value="MSS81319.1"/>
    <property type="molecule type" value="Genomic_DNA"/>
</dbReference>
<accession>A0A6N7VI61</accession>
<dbReference type="InterPro" id="IPR000792">
    <property type="entry name" value="Tscrpt_reg_LuxR_C"/>
</dbReference>
<dbReference type="RefSeq" id="WP_154487559.1">
    <property type="nucleotide sequence ID" value="NZ_VULN01000002.1"/>
</dbReference>
<keyword evidence="2" id="KW-0238">DNA-binding</keyword>
<sequence length="752" mass="86105">MTAIEQELLQLARTILHAYFEKTDPDPLLAHLAPDVIWLGAGQEMEVEGRDRVAAIFRKGQDQLIPCRQSQERSLVRPLAEGLWLVQVSSLVETDPSYKMYLQGYQRCAFCFRKNAAGRWEITYLNHSMAYEAVRENELFAISQGIRNFRKLKTADPDLFTPHDKELMYQLIRKLFHPLSREEQQVCLILSLFPRFSRAQAEFLCPHPDTLARLEEHWKRSPFLTYEPFQGTFAFHPVFQEYLQSQFQCESWNWQKKACLQAARWQLRSRDFAQALALALRGKAWPQALQAVEQAGLAILYQQPPSLLIQLLRKCPQEEKARHFAGCGLILLALNLLQSPQTAREEREILLASLPDAWTCTPEDQARILFLTALDSLPDLGAMEPAFRQFFTYCREHRIRLPRDYFQGIHRGVSGQLVLYYRRAGSLARNTRQLQALYDGCGEALQGVSGPLWRSTVAAELAYLQGELSTAEEVLQAFLDAPCRTLDEQQRAIIALFLMPRIALIRQDQEQFLGWKKHYQKLSQLITDPLTRTDLDLVGIFVQSLLEQPSPSLAKHLERMNSLPDYPSLQGMRQSTRHRLQLTMGRYQLLLLSTRPQDAVPAPTSSQMCRCYDAIVQIAALEHTGLGEEAAALLRSTLAEALKDRLYLPFVEHQSLLGPLLVKAARQPEFAAFLQAVLSYSLTPAKGRPLKEASFTAREKLVIRRVKEGRTNKEIAQELNVAEITVKKQLSLLYQRFQVKNRTQLLHAVEKM</sequence>
<name>A0A6N7VI61_ACIFE</name>
<dbReference type="Proteomes" id="UP000441455">
    <property type="component" value="Unassembled WGS sequence"/>
</dbReference>
<dbReference type="PROSITE" id="PS50043">
    <property type="entry name" value="HTH_LUXR_2"/>
    <property type="match status" value="1"/>
</dbReference>
<dbReference type="PANTHER" id="PTHR44688:SF16">
    <property type="entry name" value="DNA-BINDING TRANSCRIPTIONAL ACTIVATOR DEVR_DOSR"/>
    <property type="match status" value="1"/>
</dbReference>
<dbReference type="SUPFAM" id="SSF46894">
    <property type="entry name" value="C-terminal effector domain of the bipartite response regulators"/>
    <property type="match status" value="1"/>
</dbReference>
<keyword evidence="1" id="KW-0805">Transcription regulation</keyword>
<evidence type="ECO:0000313" key="6">
    <source>
        <dbReference type="Proteomes" id="UP000441455"/>
    </source>
</evidence>
<dbReference type="PRINTS" id="PR00038">
    <property type="entry name" value="HTHLUXR"/>
</dbReference>
<dbReference type="CDD" id="cd06170">
    <property type="entry name" value="LuxR_C_like"/>
    <property type="match status" value="1"/>
</dbReference>
<dbReference type="OrthoDB" id="1634654at2"/>
<dbReference type="InterPro" id="IPR059106">
    <property type="entry name" value="WHD_MalT"/>
</dbReference>
<dbReference type="GO" id="GO:0006355">
    <property type="term" value="P:regulation of DNA-templated transcription"/>
    <property type="evidence" value="ECO:0007669"/>
    <property type="project" value="InterPro"/>
</dbReference>
<reference evidence="5 6" key="1">
    <citation type="submission" date="2019-08" db="EMBL/GenBank/DDBJ databases">
        <title>In-depth cultivation of the pig gut microbiome towards novel bacterial diversity and tailored functional studies.</title>
        <authorList>
            <person name="Wylensek D."/>
            <person name="Hitch T.C.A."/>
            <person name="Clavel T."/>
        </authorList>
    </citation>
    <scope>NUCLEOTIDE SEQUENCE [LARGE SCALE GENOMIC DNA]</scope>
    <source>
        <strain evidence="5 6">WCA-389-WT-5B</strain>
    </source>
</reference>
<dbReference type="Pfam" id="PF25873">
    <property type="entry name" value="WHD_MalT"/>
    <property type="match status" value="1"/>
</dbReference>
<evidence type="ECO:0000256" key="3">
    <source>
        <dbReference type="ARBA" id="ARBA00023163"/>
    </source>
</evidence>
<dbReference type="PANTHER" id="PTHR44688">
    <property type="entry name" value="DNA-BINDING TRANSCRIPTIONAL ACTIVATOR DEVR_DOSR"/>
    <property type="match status" value="1"/>
</dbReference>
<comment type="caution">
    <text evidence="5">The sequence shown here is derived from an EMBL/GenBank/DDBJ whole genome shotgun (WGS) entry which is preliminary data.</text>
</comment>
<dbReference type="InterPro" id="IPR036388">
    <property type="entry name" value="WH-like_DNA-bd_sf"/>
</dbReference>
<dbReference type="SUPFAM" id="SSF54427">
    <property type="entry name" value="NTF2-like"/>
    <property type="match status" value="1"/>
</dbReference>
<dbReference type="SMART" id="SM00421">
    <property type="entry name" value="HTH_LUXR"/>
    <property type="match status" value="1"/>
</dbReference>
<evidence type="ECO:0000256" key="1">
    <source>
        <dbReference type="ARBA" id="ARBA00023015"/>
    </source>
</evidence>
<evidence type="ECO:0000313" key="5">
    <source>
        <dbReference type="EMBL" id="MSS81319.1"/>
    </source>
</evidence>
<proteinExistence type="predicted"/>
<evidence type="ECO:0000256" key="2">
    <source>
        <dbReference type="ARBA" id="ARBA00023125"/>
    </source>
</evidence>
<keyword evidence="3" id="KW-0804">Transcription</keyword>
<gene>
    <name evidence="5" type="ORF">FX155_01605</name>
</gene>
<dbReference type="GO" id="GO:0003677">
    <property type="term" value="F:DNA binding"/>
    <property type="evidence" value="ECO:0007669"/>
    <property type="project" value="UniProtKB-KW"/>
</dbReference>
<dbReference type="Gene3D" id="3.10.450.50">
    <property type="match status" value="1"/>
</dbReference>